<dbReference type="Pfam" id="PF02734">
    <property type="entry name" value="Dak2"/>
    <property type="match status" value="1"/>
</dbReference>
<dbReference type="NCBIfam" id="TIGR03599">
    <property type="entry name" value="YloV"/>
    <property type="match status" value="1"/>
</dbReference>
<dbReference type="PANTHER" id="PTHR33434:SF4">
    <property type="entry name" value="PHOSPHATASE PROTEIN"/>
    <property type="match status" value="1"/>
</dbReference>
<dbReference type="Pfam" id="PF21645">
    <property type="entry name" value="FakA-like_M"/>
    <property type="match status" value="1"/>
</dbReference>
<dbReference type="EMBL" id="FJNE01000001">
    <property type="protein sequence ID" value="CZQ82765.1"/>
    <property type="molecule type" value="Genomic_DNA"/>
</dbReference>
<accession>A0A143Y8W9</accession>
<dbReference type="STRING" id="140314.SAMN04488076_10364"/>
<sequence>MNKTELTAEDFKAMVAVGADHLSENAEYVNSLNVFPVPDGDTGTNMNLSFTSGAERVRLSNSDRIDQLGSDLAKGLLMGARGNSGVILSQLFRGFSKAMEGKATVNTKEFADAFSHGVETAYKAVMKPVEGTILTVARESAKAGVKKAEQTDDIIELMAAIVKYSQTALEKTPDLLPVLKEVGVVDSGGQGLVYIYEGFLESLTGEKVPMADRSISKADVTEIAHQENFHNVSHSIATADIKYGYCTEIMVKLGEGETVTDEFDYEIFRNHLNELGDSLLVVADDEIVKVHVHTEHPGEVMNYGQKFGSLMKIKVDNMRLQHDAVLEKGDAPAKKLEKVPYAVIAIAAGEGVHKLFKSMGVSSIINGGQTMNPSTEDILKAIDSANAEKTIILPNNKNIFMAAEQAAEVSEANVVVVPSRTISQGLTAMLAFNESDELETNKTNMTAELDHVVSGQITNAVRDTVIDGLSIAKDDFMGIVDGKIITSHKNRPAATIETLRKMITADSEIVTIIYGEDADEKESQAIANAIESEFDFLEVEIQEGNQPVYSYLLSVE</sequence>
<dbReference type="PROSITE" id="PS51480">
    <property type="entry name" value="DHAL"/>
    <property type="match status" value="1"/>
</dbReference>
<keyword evidence="3" id="KW-1185">Reference proteome</keyword>
<dbReference type="Gene3D" id="1.25.40.340">
    <property type="match status" value="1"/>
</dbReference>
<organism evidence="2 3">
    <name type="scientific">Trichococcus palustris</name>
    <dbReference type="NCBI Taxonomy" id="140314"/>
    <lineage>
        <taxon>Bacteria</taxon>
        <taxon>Bacillati</taxon>
        <taxon>Bacillota</taxon>
        <taxon>Bacilli</taxon>
        <taxon>Lactobacillales</taxon>
        <taxon>Carnobacteriaceae</taxon>
        <taxon>Trichococcus</taxon>
    </lineage>
</organism>
<evidence type="ECO:0000313" key="3">
    <source>
        <dbReference type="Proteomes" id="UP000242754"/>
    </source>
</evidence>
<reference evidence="2 3" key="1">
    <citation type="submission" date="2016-02" db="EMBL/GenBank/DDBJ databases">
        <authorList>
            <person name="Wen L."/>
            <person name="He K."/>
            <person name="Yang H."/>
        </authorList>
    </citation>
    <scope>NUCLEOTIDE SEQUENCE [LARGE SCALE GENOMIC DNA]</scope>
    <source>
        <strain evidence="2">Trichococcus palustris</strain>
    </source>
</reference>
<dbReference type="Pfam" id="PF13684">
    <property type="entry name" value="FakA-like_C"/>
    <property type="match status" value="1"/>
</dbReference>
<dbReference type="Proteomes" id="UP000242754">
    <property type="component" value="Unassembled WGS sequence"/>
</dbReference>
<dbReference type="AlphaFoldDB" id="A0A143Y8W9"/>
<dbReference type="InterPro" id="IPR019986">
    <property type="entry name" value="YloV-like"/>
</dbReference>
<feature type="domain" description="DhaL" evidence="1">
    <location>
        <begin position="9"/>
        <end position="201"/>
    </location>
</feature>
<dbReference type="InterPro" id="IPR033470">
    <property type="entry name" value="FakA-like_C"/>
</dbReference>
<dbReference type="InterPro" id="IPR050270">
    <property type="entry name" value="DegV_domain_contain"/>
</dbReference>
<evidence type="ECO:0000259" key="1">
    <source>
        <dbReference type="PROSITE" id="PS51480"/>
    </source>
</evidence>
<dbReference type="RefSeq" id="WP_087030503.1">
    <property type="nucleotide sequence ID" value="NZ_FJNE01000001.1"/>
</dbReference>
<dbReference type="SMART" id="SM01120">
    <property type="entry name" value="Dak2"/>
    <property type="match status" value="1"/>
</dbReference>
<name>A0A143Y8W9_9LACT</name>
<dbReference type="SUPFAM" id="SSF101473">
    <property type="entry name" value="DhaL-like"/>
    <property type="match status" value="1"/>
</dbReference>
<evidence type="ECO:0000313" key="2">
    <source>
        <dbReference type="EMBL" id="CZQ82765.1"/>
    </source>
</evidence>
<protein>
    <recommendedName>
        <fullName evidence="1">DhaL domain-containing protein</fullName>
    </recommendedName>
</protein>
<dbReference type="InterPro" id="IPR048394">
    <property type="entry name" value="FakA-like_M"/>
</dbReference>
<proteinExistence type="predicted"/>
<dbReference type="GO" id="GO:0006071">
    <property type="term" value="P:glycerol metabolic process"/>
    <property type="evidence" value="ECO:0007669"/>
    <property type="project" value="InterPro"/>
</dbReference>
<dbReference type="GO" id="GO:0004371">
    <property type="term" value="F:glycerone kinase activity"/>
    <property type="evidence" value="ECO:0007669"/>
    <property type="project" value="InterPro"/>
</dbReference>
<dbReference type="SMART" id="SM01121">
    <property type="entry name" value="Dak1_2"/>
    <property type="match status" value="1"/>
</dbReference>
<gene>
    <name evidence="2" type="ORF">Tpal_356</name>
</gene>
<dbReference type="PANTHER" id="PTHR33434">
    <property type="entry name" value="DEGV DOMAIN-CONTAINING PROTEIN DR_1986-RELATED"/>
    <property type="match status" value="1"/>
</dbReference>
<dbReference type="InterPro" id="IPR004007">
    <property type="entry name" value="DhaL_dom"/>
</dbReference>
<dbReference type="InterPro" id="IPR036117">
    <property type="entry name" value="DhaL_dom_sf"/>
</dbReference>
<dbReference type="OrthoDB" id="9760324at2"/>